<name>A0A1J4K3F8_9EUKA</name>
<reference evidence="3" key="1">
    <citation type="submission" date="2016-10" db="EMBL/GenBank/DDBJ databases">
        <authorList>
            <person name="Benchimol M."/>
            <person name="Almeida L.G."/>
            <person name="Vasconcelos A.T."/>
            <person name="Perreira-Neves A."/>
            <person name="Rosa I.A."/>
            <person name="Tasca T."/>
            <person name="Bogo M.R."/>
            <person name="de Souza W."/>
        </authorList>
    </citation>
    <scope>NUCLEOTIDE SEQUENCE [LARGE SCALE GENOMIC DNA]</scope>
    <source>
        <strain evidence="3">K</strain>
    </source>
</reference>
<dbReference type="VEuPathDB" id="TrichDB:TRFO_05877"/>
<comment type="caution">
    <text evidence="3">The sequence shown here is derived from an EMBL/GenBank/DDBJ whole genome shotgun (WGS) entry which is preliminary data.</text>
</comment>
<evidence type="ECO:0000256" key="1">
    <source>
        <dbReference type="SAM" id="Coils"/>
    </source>
</evidence>
<accession>A0A1J4K3F8</accession>
<dbReference type="Proteomes" id="UP000179807">
    <property type="component" value="Unassembled WGS sequence"/>
</dbReference>
<evidence type="ECO:0000256" key="2">
    <source>
        <dbReference type="SAM" id="MobiDB-lite"/>
    </source>
</evidence>
<protein>
    <submittedName>
        <fullName evidence="3">Uncharacterized protein</fullName>
    </submittedName>
</protein>
<keyword evidence="4" id="KW-1185">Reference proteome</keyword>
<proteinExistence type="predicted"/>
<gene>
    <name evidence="3" type="ORF">TRFO_05877</name>
</gene>
<evidence type="ECO:0000313" key="4">
    <source>
        <dbReference type="Proteomes" id="UP000179807"/>
    </source>
</evidence>
<organism evidence="3 4">
    <name type="scientific">Tritrichomonas foetus</name>
    <dbReference type="NCBI Taxonomy" id="1144522"/>
    <lineage>
        <taxon>Eukaryota</taxon>
        <taxon>Metamonada</taxon>
        <taxon>Parabasalia</taxon>
        <taxon>Tritrichomonadida</taxon>
        <taxon>Tritrichomonadidae</taxon>
        <taxon>Tritrichomonas</taxon>
    </lineage>
</organism>
<feature type="compositionally biased region" description="Acidic residues" evidence="2">
    <location>
        <begin position="491"/>
        <end position="500"/>
    </location>
</feature>
<dbReference type="EMBL" id="MLAK01000749">
    <property type="protein sequence ID" value="OHT05715.1"/>
    <property type="molecule type" value="Genomic_DNA"/>
</dbReference>
<feature type="coiled-coil region" evidence="1">
    <location>
        <begin position="44"/>
        <end position="128"/>
    </location>
</feature>
<feature type="region of interest" description="Disordered" evidence="2">
    <location>
        <begin position="473"/>
        <end position="500"/>
    </location>
</feature>
<evidence type="ECO:0000313" key="3">
    <source>
        <dbReference type="EMBL" id="OHT05715.1"/>
    </source>
</evidence>
<dbReference type="GeneID" id="94827460"/>
<dbReference type="AlphaFoldDB" id="A0A1J4K3F8"/>
<keyword evidence="1" id="KW-0175">Coiled coil</keyword>
<dbReference type="RefSeq" id="XP_068358851.1">
    <property type="nucleotide sequence ID" value="XM_068492756.1"/>
</dbReference>
<sequence>MYTSLHLSDLSDDSVINPTIVPPLHHGKTLYSSFGGLQSTFFDIQTKTSKIKQFSSQIQRYERRLREEKRRSESEKKKSLYAFDSEVKQLDQRYIDLQQIEKNLLNKRKAVENSISEQKVKLLEIESEFRRITKNNEWANITFAMKENESPISNSILQVKSDLEDVNLKIKNTRHKIFHYQKEILRIAENMTPIKSQNHLLKAKIDEIQADQIDKNYLQYETQKAIACTIERQRLSYTRSTIEKSINKILDRIIVLKDEKNRTIEKLLNMKAIINDTVVDSIHEQILQYKEATLRKRKLYDERKNSSHISISYELELKIELDSIREDLSIVNKQWQKVAKILNARNYEVNKLEKKLDLNNEFIYFDKEDKKLEALISQIHEKRIEYAKLSKMKPKEVDYRLNEDEIKSIKEKMLLDEIQMKSELSDTKIEICELHSQINELNQHIQKKLRRKHHSKSSISSFGSNYSHFNDKEKEKSNLTITENSKYHEKEEEEEEGFEEDENMVITPKIILLKENIRDIEHEIEIASIKKEKRVQKLQEKREQINSYLSQLDEYNVRPIIIRDLFDKYDRSLDWLINATFSQLKFWRKLLMPSPQILNDWNIKTLSPSYNEAEGISMKFSLYR</sequence>